<dbReference type="InterPro" id="IPR003661">
    <property type="entry name" value="HisK_dim/P_dom"/>
</dbReference>
<keyword evidence="7" id="KW-0547">Nucleotide-binding</keyword>
<dbReference type="PRINTS" id="PR00344">
    <property type="entry name" value="BCTRLSENSOR"/>
</dbReference>
<keyword evidence="9" id="KW-0067">ATP-binding</keyword>
<keyword evidence="8 14" id="KW-0418">Kinase</keyword>
<dbReference type="Gene3D" id="3.30.450.20">
    <property type="entry name" value="PAS domain"/>
    <property type="match status" value="1"/>
</dbReference>
<dbReference type="PANTHER" id="PTHR45453:SF1">
    <property type="entry name" value="PHOSPHATE REGULON SENSOR PROTEIN PHOR"/>
    <property type="match status" value="1"/>
</dbReference>
<evidence type="ECO:0000256" key="5">
    <source>
        <dbReference type="ARBA" id="ARBA00022553"/>
    </source>
</evidence>
<evidence type="ECO:0000256" key="8">
    <source>
        <dbReference type="ARBA" id="ARBA00022777"/>
    </source>
</evidence>
<comment type="catalytic activity">
    <reaction evidence="1">
        <text>ATP + protein L-histidine = ADP + protein N-phospho-L-histidine.</text>
        <dbReference type="EC" id="2.7.13.3"/>
    </reaction>
</comment>
<dbReference type="GO" id="GO:0005524">
    <property type="term" value="F:ATP binding"/>
    <property type="evidence" value="ECO:0007669"/>
    <property type="project" value="UniProtKB-KW"/>
</dbReference>
<keyword evidence="12" id="KW-1133">Transmembrane helix</keyword>
<gene>
    <name evidence="14" type="ORF">FHS48_000260</name>
</gene>
<evidence type="ECO:0000256" key="6">
    <source>
        <dbReference type="ARBA" id="ARBA00022679"/>
    </source>
</evidence>
<keyword evidence="15" id="KW-1185">Reference proteome</keyword>
<dbReference type="GO" id="GO:0016036">
    <property type="term" value="P:cellular response to phosphate starvation"/>
    <property type="evidence" value="ECO:0007669"/>
    <property type="project" value="TreeGrafter"/>
</dbReference>
<sequence>MADLRRHVPLPRVMRLGAVVSAPFAAVLIGLVLGGWLTVAPAFCAFLLTYAVVLLLLRPLMGDLMGVAFYLRNEADDDVLTRPPEIRFSETGRDVVVAAYTLRARLRRRLLQAEALADFHGAVARNLPIPLLIVSPDRVVLRANAAAAAVMGREPETKALATIIRDPAALEAVDRVLEGGQRQTVHLTLGGPVERAFDVTVEPLPDTGEGRQAMILLHDVTPLVRAEQMRADFVANASHELRTPLTSVLGFIETLRGPARDDTEAHERFLGIMYQQAVRMKRLIEDLLSLSRIELHEHTQPTDSVDLAEVVQGIAEGMQLQIQNKGMTLVTDIPDSLPPVLGDPDELAQVVQNLLTNAVKYGLDGTTVTITARQAERGPAAMPQATRADCVMLTVRDQGEGIAKEHLPRLTERFYRVDTARSRQLGGTGLGLAIVKHIVNRHRGALMIDSVVGEGSAFSVFLPRCDRPGP</sequence>
<dbReference type="FunFam" id="3.30.565.10:FF:000006">
    <property type="entry name" value="Sensor histidine kinase WalK"/>
    <property type="match status" value="1"/>
</dbReference>
<dbReference type="Pfam" id="PF00512">
    <property type="entry name" value="HisKA"/>
    <property type="match status" value="1"/>
</dbReference>
<dbReference type="SMART" id="SM00387">
    <property type="entry name" value="HATPase_c"/>
    <property type="match status" value="1"/>
</dbReference>
<dbReference type="GO" id="GO:0000155">
    <property type="term" value="F:phosphorelay sensor kinase activity"/>
    <property type="evidence" value="ECO:0007669"/>
    <property type="project" value="InterPro"/>
</dbReference>
<protein>
    <recommendedName>
        <fullName evidence="3">histidine kinase</fullName>
        <ecNumber evidence="3">2.7.13.3</ecNumber>
    </recommendedName>
</protein>
<feature type="domain" description="Histidine kinase" evidence="13">
    <location>
        <begin position="236"/>
        <end position="466"/>
    </location>
</feature>
<evidence type="ECO:0000256" key="9">
    <source>
        <dbReference type="ARBA" id="ARBA00022840"/>
    </source>
</evidence>
<dbReference type="CDD" id="cd00082">
    <property type="entry name" value="HisKA"/>
    <property type="match status" value="1"/>
</dbReference>
<dbReference type="InterPro" id="IPR004358">
    <property type="entry name" value="Sig_transdc_His_kin-like_C"/>
</dbReference>
<dbReference type="GO" id="GO:0005886">
    <property type="term" value="C:plasma membrane"/>
    <property type="evidence" value="ECO:0007669"/>
    <property type="project" value="UniProtKB-SubCell"/>
</dbReference>
<dbReference type="InterPro" id="IPR036097">
    <property type="entry name" value="HisK_dim/P_sf"/>
</dbReference>
<keyword evidence="12" id="KW-0812">Transmembrane</keyword>
<accession>A0A7X0DL80</accession>
<comment type="caution">
    <text evidence="14">The sequence shown here is derived from an EMBL/GenBank/DDBJ whole genome shotgun (WGS) entry which is preliminary data.</text>
</comment>
<keyword evidence="4" id="KW-1003">Cell membrane</keyword>
<dbReference type="Pfam" id="PF08448">
    <property type="entry name" value="PAS_4"/>
    <property type="match status" value="1"/>
</dbReference>
<evidence type="ECO:0000259" key="13">
    <source>
        <dbReference type="PROSITE" id="PS50109"/>
    </source>
</evidence>
<reference evidence="14 15" key="1">
    <citation type="submission" date="2020-08" db="EMBL/GenBank/DDBJ databases">
        <title>Genomic Encyclopedia of Type Strains, Phase IV (KMG-IV): sequencing the most valuable type-strain genomes for metagenomic binning, comparative biology and taxonomic classification.</title>
        <authorList>
            <person name="Goeker M."/>
        </authorList>
    </citation>
    <scope>NUCLEOTIDE SEQUENCE [LARGE SCALE GENOMIC DNA]</scope>
    <source>
        <strain evidence="14 15">DSM 11590</strain>
    </source>
</reference>
<name>A0A7X0DL80_NOVIT</name>
<evidence type="ECO:0000256" key="10">
    <source>
        <dbReference type="ARBA" id="ARBA00023012"/>
    </source>
</evidence>
<evidence type="ECO:0000313" key="14">
    <source>
        <dbReference type="EMBL" id="MBB6208879.1"/>
    </source>
</evidence>
<dbReference type="EC" id="2.7.13.3" evidence="3"/>
<dbReference type="FunFam" id="1.10.287.130:FF:000008">
    <property type="entry name" value="Two-component sensor histidine kinase"/>
    <property type="match status" value="1"/>
</dbReference>
<keyword evidence="6 14" id="KW-0808">Transferase</keyword>
<dbReference type="InterPro" id="IPR050351">
    <property type="entry name" value="BphY/WalK/GraS-like"/>
</dbReference>
<evidence type="ECO:0000256" key="1">
    <source>
        <dbReference type="ARBA" id="ARBA00000085"/>
    </source>
</evidence>
<evidence type="ECO:0000256" key="4">
    <source>
        <dbReference type="ARBA" id="ARBA00022475"/>
    </source>
</evidence>
<dbReference type="SUPFAM" id="SSF55785">
    <property type="entry name" value="PYP-like sensor domain (PAS domain)"/>
    <property type="match status" value="1"/>
</dbReference>
<feature type="transmembrane region" description="Helical" evidence="12">
    <location>
        <begin position="39"/>
        <end position="57"/>
    </location>
</feature>
<evidence type="ECO:0000313" key="15">
    <source>
        <dbReference type="Proteomes" id="UP000544872"/>
    </source>
</evidence>
<evidence type="ECO:0000256" key="2">
    <source>
        <dbReference type="ARBA" id="ARBA00004236"/>
    </source>
</evidence>
<dbReference type="RefSeq" id="WP_184260432.1">
    <property type="nucleotide sequence ID" value="NZ_JACIIX010000001.1"/>
</dbReference>
<evidence type="ECO:0000256" key="7">
    <source>
        <dbReference type="ARBA" id="ARBA00022741"/>
    </source>
</evidence>
<dbReference type="Gene3D" id="3.30.565.10">
    <property type="entry name" value="Histidine kinase-like ATPase, C-terminal domain"/>
    <property type="match status" value="1"/>
</dbReference>
<dbReference type="SUPFAM" id="SSF47384">
    <property type="entry name" value="Homodimeric domain of signal transducing histidine kinase"/>
    <property type="match status" value="1"/>
</dbReference>
<keyword evidence="5" id="KW-0597">Phosphoprotein</keyword>
<dbReference type="SMART" id="SM00388">
    <property type="entry name" value="HisKA"/>
    <property type="match status" value="1"/>
</dbReference>
<dbReference type="InterPro" id="IPR013656">
    <property type="entry name" value="PAS_4"/>
</dbReference>
<feature type="transmembrane region" description="Helical" evidence="12">
    <location>
        <begin position="12"/>
        <end position="33"/>
    </location>
</feature>
<dbReference type="SUPFAM" id="SSF55874">
    <property type="entry name" value="ATPase domain of HSP90 chaperone/DNA topoisomerase II/histidine kinase"/>
    <property type="match status" value="1"/>
</dbReference>
<evidence type="ECO:0000256" key="12">
    <source>
        <dbReference type="SAM" id="Phobius"/>
    </source>
</evidence>
<keyword evidence="10" id="KW-0902">Two-component regulatory system</keyword>
<comment type="subcellular location">
    <subcellularLocation>
        <location evidence="2">Cell membrane</location>
    </subcellularLocation>
</comment>
<dbReference type="InterPro" id="IPR005467">
    <property type="entry name" value="His_kinase_dom"/>
</dbReference>
<dbReference type="InterPro" id="IPR036890">
    <property type="entry name" value="HATPase_C_sf"/>
</dbReference>
<dbReference type="PROSITE" id="PS50109">
    <property type="entry name" value="HIS_KIN"/>
    <property type="match status" value="1"/>
</dbReference>
<organism evidence="14 15">
    <name type="scientific">Novispirillum itersonii</name>
    <name type="common">Aquaspirillum itersonii</name>
    <dbReference type="NCBI Taxonomy" id="189"/>
    <lineage>
        <taxon>Bacteria</taxon>
        <taxon>Pseudomonadati</taxon>
        <taxon>Pseudomonadota</taxon>
        <taxon>Alphaproteobacteria</taxon>
        <taxon>Rhodospirillales</taxon>
        <taxon>Novispirillaceae</taxon>
        <taxon>Novispirillum</taxon>
    </lineage>
</organism>
<evidence type="ECO:0000256" key="3">
    <source>
        <dbReference type="ARBA" id="ARBA00012438"/>
    </source>
</evidence>
<dbReference type="InterPro" id="IPR003594">
    <property type="entry name" value="HATPase_dom"/>
</dbReference>
<dbReference type="Proteomes" id="UP000544872">
    <property type="component" value="Unassembled WGS sequence"/>
</dbReference>
<dbReference type="EMBL" id="JACIIX010000001">
    <property type="protein sequence ID" value="MBB6208879.1"/>
    <property type="molecule type" value="Genomic_DNA"/>
</dbReference>
<proteinExistence type="predicted"/>
<evidence type="ECO:0000256" key="11">
    <source>
        <dbReference type="ARBA" id="ARBA00023136"/>
    </source>
</evidence>
<dbReference type="Gene3D" id="1.10.287.130">
    <property type="match status" value="1"/>
</dbReference>
<keyword evidence="11 12" id="KW-0472">Membrane</keyword>
<dbReference type="PANTHER" id="PTHR45453">
    <property type="entry name" value="PHOSPHATE REGULON SENSOR PROTEIN PHOR"/>
    <property type="match status" value="1"/>
</dbReference>
<dbReference type="InterPro" id="IPR035965">
    <property type="entry name" value="PAS-like_dom_sf"/>
</dbReference>
<dbReference type="Pfam" id="PF02518">
    <property type="entry name" value="HATPase_c"/>
    <property type="match status" value="1"/>
</dbReference>
<dbReference type="AlphaFoldDB" id="A0A7X0DL80"/>
<dbReference type="GO" id="GO:0004721">
    <property type="term" value="F:phosphoprotein phosphatase activity"/>
    <property type="evidence" value="ECO:0007669"/>
    <property type="project" value="TreeGrafter"/>
</dbReference>